<feature type="compositionally biased region" description="Pro residues" evidence="11">
    <location>
        <begin position="95"/>
        <end position="107"/>
    </location>
</feature>
<dbReference type="EC" id="2.7.13.3" evidence="3"/>
<dbReference type="KEGG" id="ppd:Ppro_2227"/>
<keyword evidence="9" id="KW-0902">Two-component regulatory system</keyword>
<keyword evidence="6 12" id="KW-0812">Transmembrane</keyword>
<dbReference type="GO" id="GO:0005886">
    <property type="term" value="C:plasma membrane"/>
    <property type="evidence" value="ECO:0007669"/>
    <property type="project" value="TreeGrafter"/>
</dbReference>
<dbReference type="PROSITE" id="PS50885">
    <property type="entry name" value="HAMP"/>
    <property type="match status" value="1"/>
</dbReference>
<evidence type="ECO:0000256" key="9">
    <source>
        <dbReference type="ARBA" id="ARBA00023012"/>
    </source>
</evidence>
<proteinExistence type="predicted"/>
<dbReference type="Proteomes" id="UP000006732">
    <property type="component" value="Chromosome"/>
</dbReference>
<dbReference type="SUPFAM" id="SSF47384">
    <property type="entry name" value="Homodimeric domain of signal transducing histidine kinase"/>
    <property type="match status" value="1"/>
</dbReference>
<keyword evidence="7 15" id="KW-0418">Kinase</keyword>
<accession>A1AR64</accession>
<dbReference type="SMART" id="SM00304">
    <property type="entry name" value="HAMP"/>
    <property type="match status" value="1"/>
</dbReference>
<evidence type="ECO:0000256" key="6">
    <source>
        <dbReference type="ARBA" id="ARBA00022692"/>
    </source>
</evidence>
<dbReference type="InterPro" id="IPR036890">
    <property type="entry name" value="HATPase_C_sf"/>
</dbReference>
<dbReference type="Gene3D" id="3.30.565.10">
    <property type="entry name" value="Histidine kinase-like ATPase, C-terminal domain"/>
    <property type="match status" value="1"/>
</dbReference>
<organism evidence="15 16">
    <name type="scientific">Pelobacter propionicus (strain DSM 2379 / NBRC 103807 / OttBd1)</name>
    <dbReference type="NCBI Taxonomy" id="338966"/>
    <lineage>
        <taxon>Bacteria</taxon>
        <taxon>Pseudomonadati</taxon>
        <taxon>Thermodesulfobacteriota</taxon>
        <taxon>Desulfuromonadia</taxon>
        <taxon>Desulfuromonadales</taxon>
        <taxon>Desulfuromonadaceae</taxon>
        <taxon>Pelobacter</taxon>
    </lineage>
</organism>
<keyword evidence="5" id="KW-0808">Transferase</keyword>
<evidence type="ECO:0000256" key="11">
    <source>
        <dbReference type="SAM" id="MobiDB-lite"/>
    </source>
</evidence>
<dbReference type="STRING" id="338966.Ppro_2227"/>
<dbReference type="GO" id="GO:0000155">
    <property type="term" value="F:phosphorelay sensor kinase activity"/>
    <property type="evidence" value="ECO:0007669"/>
    <property type="project" value="InterPro"/>
</dbReference>
<dbReference type="SMART" id="SM00388">
    <property type="entry name" value="HisKA"/>
    <property type="match status" value="1"/>
</dbReference>
<dbReference type="AlphaFoldDB" id="A1AR64"/>
<comment type="subcellular location">
    <subcellularLocation>
        <location evidence="2">Membrane</location>
    </subcellularLocation>
</comment>
<keyword evidence="10 12" id="KW-0472">Membrane</keyword>
<dbReference type="CDD" id="cd06225">
    <property type="entry name" value="HAMP"/>
    <property type="match status" value="1"/>
</dbReference>
<evidence type="ECO:0000256" key="10">
    <source>
        <dbReference type="ARBA" id="ARBA00023136"/>
    </source>
</evidence>
<keyword evidence="8 12" id="KW-1133">Transmembrane helix</keyword>
<feature type="domain" description="HAMP" evidence="14">
    <location>
        <begin position="215"/>
        <end position="267"/>
    </location>
</feature>
<dbReference type="PANTHER" id="PTHR45436">
    <property type="entry name" value="SENSOR HISTIDINE KINASE YKOH"/>
    <property type="match status" value="1"/>
</dbReference>
<dbReference type="CDD" id="cd00082">
    <property type="entry name" value="HisKA"/>
    <property type="match status" value="1"/>
</dbReference>
<protein>
    <recommendedName>
        <fullName evidence="3">histidine kinase</fullName>
        <ecNumber evidence="3">2.7.13.3</ecNumber>
    </recommendedName>
</protein>
<dbReference type="InterPro" id="IPR036097">
    <property type="entry name" value="HisK_dim/P_sf"/>
</dbReference>
<dbReference type="PROSITE" id="PS50109">
    <property type="entry name" value="HIS_KIN"/>
    <property type="match status" value="1"/>
</dbReference>
<dbReference type="Pfam" id="PF02518">
    <property type="entry name" value="HATPase_c"/>
    <property type="match status" value="1"/>
</dbReference>
<dbReference type="Pfam" id="PF00512">
    <property type="entry name" value="HisKA"/>
    <property type="match status" value="1"/>
</dbReference>
<dbReference type="SUPFAM" id="SSF55874">
    <property type="entry name" value="ATPase domain of HSP90 chaperone/DNA topoisomerase II/histidine kinase"/>
    <property type="match status" value="1"/>
</dbReference>
<evidence type="ECO:0000313" key="16">
    <source>
        <dbReference type="Proteomes" id="UP000006732"/>
    </source>
</evidence>
<evidence type="ECO:0000256" key="5">
    <source>
        <dbReference type="ARBA" id="ARBA00022679"/>
    </source>
</evidence>
<dbReference type="RefSeq" id="WP_011736095.1">
    <property type="nucleotide sequence ID" value="NC_008609.1"/>
</dbReference>
<dbReference type="InterPro" id="IPR005467">
    <property type="entry name" value="His_kinase_dom"/>
</dbReference>
<comment type="catalytic activity">
    <reaction evidence="1">
        <text>ATP + protein L-histidine = ADP + protein N-phospho-L-histidine.</text>
        <dbReference type="EC" id="2.7.13.3"/>
    </reaction>
</comment>
<dbReference type="Gene3D" id="6.10.340.10">
    <property type="match status" value="1"/>
</dbReference>
<evidence type="ECO:0000256" key="8">
    <source>
        <dbReference type="ARBA" id="ARBA00022989"/>
    </source>
</evidence>
<evidence type="ECO:0000259" key="14">
    <source>
        <dbReference type="PROSITE" id="PS50885"/>
    </source>
</evidence>
<name>A1AR64_PELPD</name>
<dbReference type="InterPro" id="IPR004358">
    <property type="entry name" value="Sig_transdc_His_kin-like_C"/>
</dbReference>
<sequence>MRLGVTHKLFLAILTAAGLAVICSALIMQWRLNRGFNNYLNSIEKAGISRLAATLEKSYGTERSWGSLARNHERWRQLVISSFPMIPLEEIPPGDQMPPPAGMPPGAPEEHTDQNSARPHGLLPPPMARRFDQRLYLLDADKRVVVSRVMAPDASRATPLRYRGAVVGYLGIMPRTRPFADEPQRRFIRDQEQALTLTAGVVVLLAAILSLLMARRLVRPLRELAAATHRLSSGVFSVRVPISSRDELGELAGDFNSLALTLEKNEESRRQWVADISHELRTPLAILRGEIEAIQDGIRQPTPQTIQSLHGEVLHLGRLVDDLYQLSMSDVGALTYRKSELDLGDLLSETVAAFRPEFSSKGITIVESINDTAGTTVFGDPERLRQLFTNLLKNSLKYTDAGGTLIVRLQANGDMATVDFQDSPPAVPPAEMERLFERLYRVDSSRNRSTGGAGLGLAICRNIVEAHAGSITARPSSLGGLWIRIEIPRKGTN</sequence>
<evidence type="ECO:0000256" key="2">
    <source>
        <dbReference type="ARBA" id="ARBA00004370"/>
    </source>
</evidence>
<keyword evidence="4" id="KW-0597">Phosphoprotein</keyword>
<feature type="domain" description="Histidine kinase" evidence="13">
    <location>
        <begin position="275"/>
        <end position="491"/>
    </location>
</feature>
<dbReference type="Pfam" id="PF00672">
    <property type="entry name" value="HAMP"/>
    <property type="match status" value="1"/>
</dbReference>
<keyword evidence="16" id="KW-1185">Reference proteome</keyword>
<dbReference type="EMBL" id="CP000482">
    <property type="protein sequence ID" value="ABK99834.1"/>
    <property type="molecule type" value="Genomic_DNA"/>
</dbReference>
<dbReference type="OrthoDB" id="9812241at2"/>
<evidence type="ECO:0000256" key="3">
    <source>
        <dbReference type="ARBA" id="ARBA00012438"/>
    </source>
</evidence>
<dbReference type="PANTHER" id="PTHR45436:SF5">
    <property type="entry name" value="SENSOR HISTIDINE KINASE TRCS"/>
    <property type="match status" value="1"/>
</dbReference>
<dbReference type="InterPro" id="IPR003661">
    <property type="entry name" value="HisK_dim/P_dom"/>
</dbReference>
<dbReference type="HOGENOM" id="CLU_000445_89_6_7"/>
<dbReference type="InterPro" id="IPR003660">
    <property type="entry name" value="HAMP_dom"/>
</dbReference>
<dbReference type="SMART" id="SM00387">
    <property type="entry name" value="HATPase_c"/>
    <property type="match status" value="1"/>
</dbReference>
<dbReference type="FunFam" id="3.30.565.10:FF:000006">
    <property type="entry name" value="Sensor histidine kinase WalK"/>
    <property type="match status" value="1"/>
</dbReference>
<dbReference type="eggNOG" id="COG3850">
    <property type="taxonomic scope" value="Bacteria"/>
</dbReference>
<evidence type="ECO:0000313" key="15">
    <source>
        <dbReference type="EMBL" id="ABK99834.1"/>
    </source>
</evidence>
<evidence type="ECO:0000256" key="7">
    <source>
        <dbReference type="ARBA" id="ARBA00022777"/>
    </source>
</evidence>
<feature type="region of interest" description="Disordered" evidence="11">
    <location>
        <begin position="91"/>
        <end position="124"/>
    </location>
</feature>
<evidence type="ECO:0000256" key="1">
    <source>
        <dbReference type="ARBA" id="ARBA00000085"/>
    </source>
</evidence>
<evidence type="ECO:0000256" key="4">
    <source>
        <dbReference type="ARBA" id="ARBA00022553"/>
    </source>
</evidence>
<reference evidence="15 16" key="1">
    <citation type="submission" date="2006-10" db="EMBL/GenBank/DDBJ databases">
        <title>Complete sequence of chromosome of Pelobacter propionicus DSM 2379.</title>
        <authorList>
            <consortium name="US DOE Joint Genome Institute"/>
            <person name="Copeland A."/>
            <person name="Lucas S."/>
            <person name="Lapidus A."/>
            <person name="Barry K."/>
            <person name="Detter J.C."/>
            <person name="Glavina del Rio T."/>
            <person name="Hammon N."/>
            <person name="Israni S."/>
            <person name="Dalin E."/>
            <person name="Tice H."/>
            <person name="Pitluck S."/>
            <person name="Saunders E."/>
            <person name="Brettin T."/>
            <person name="Bruce D."/>
            <person name="Han C."/>
            <person name="Tapia R."/>
            <person name="Schmutz J."/>
            <person name="Larimer F."/>
            <person name="Land M."/>
            <person name="Hauser L."/>
            <person name="Kyrpides N."/>
            <person name="Kim E."/>
            <person name="Lovley D."/>
            <person name="Richardson P."/>
        </authorList>
    </citation>
    <scope>NUCLEOTIDE SEQUENCE [LARGE SCALE GENOMIC DNA]</scope>
    <source>
        <strain evidence="16">DSM 2379 / NBRC 103807 / OttBd1</strain>
    </source>
</reference>
<evidence type="ECO:0000256" key="12">
    <source>
        <dbReference type="SAM" id="Phobius"/>
    </source>
</evidence>
<dbReference type="InterPro" id="IPR050428">
    <property type="entry name" value="TCS_sensor_his_kinase"/>
</dbReference>
<dbReference type="eggNOG" id="COG5002">
    <property type="taxonomic scope" value="Bacteria"/>
</dbReference>
<dbReference type="InterPro" id="IPR003594">
    <property type="entry name" value="HATPase_dom"/>
</dbReference>
<gene>
    <name evidence="15" type="ordered locus">Ppro_2227</name>
</gene>
<dbReference type="PRINTS" id="PR00344">
    <property type="entry name" value="BCTRLSENSOR"/>
</dbReference>
<feature type="transmembrane region" description="Helical" evidence="12">
    <location>
        <begin position="194"/>
        <end position="214"/>
    </location>
</feature>
<evidence type="ECO:0000259" key="13">
    <source>
        <dbReference type="PROSITE" id="PS50109"/>
    </source>
</evidence>
<dbReference type="SUPFAM" id="SSF158472">
    <property type="entry name" value="HAMP domain-like"/>
    <property type="match status" value="1"/>
</dbReference>
<dbReference type="Gene3D" id="1.10.287.130">
    <property type="match status" value="1"/>
</dbReference>